<evidence type="ECO:0000313" key="4">
    <source>
        <dbReference type="Proteomes" id="UP000186040"/>
    </source>
</evidence>
<sequence length="155" mass="15991">MNAVAPEGGRVRRLATRLPAAESSVAEARDFVAAALASWSVARGPAGDIVLAVSELVTNAVEHGCGEVDVQVTQVGDRVRLRVGDRSAGVPVRRSPSLLSERSRGLVIVEALSTGWGYEGLDGGPGTEGGKWVWAEFAVPAPVAPAQVADDHATA</sequence>
<name>A0A1Q9LRN2_9PSEU</name>
<keyword evidence="1" id="KW-0808">Transferase</keyword>
<keyword evidence="1" id="KW-0418">Kinase</keyword>
<dbReference type="AlphaFoldDB" id="A0A1Q9LRN2"/>
<protein>
    <recommendedName>
        <fullName evidence="2">Histidine kinase/HSP90-like ATPase domain-containing protein</fullName>
    </recommendedName>
</protein>
<evidence type="ECO:0000313" key="3">
    <source>
        <dbReference type="EMBL" id="OLR94696.1"/>
    </source>
</evidence>
<keyword evidence="4" id="KW-1185">Reference proteome</keyword>
<proteinExistence type="predicted"/>
<gene>
    <name evidence="3" type="ORF">BJP25_10275</name>
</gene>
<accession>A0A1Q9LRN2</accession>
<keyword evidence="1" id="KW-0723">Serine/threonine-protein kinase</keyword>
<organism evidence="3 4">
    <name type="scientific">Actinokineospora bangkokensis</name>
    <dbReference type="NCBI Taxonomy" id="1193682"/>
    <lineage>
        <taxon>Bacteria</taxon>
        <taxon>Bacillati</taxon>
        <taxon>Actinomycetota</taxon>
        <taxon>Actinomycetes</taxon>
        <taxon>Pseudonocardiales</taxon>
        <taxon>Pseudonocardiaceae</taxon>
        <taxon>Actinokineospora</taxon>
    </lineage>
</organism>
<dbReference type="PANTHER" id="PTHR35526:SF3">
    <property type="entry name" value="ANTI-SIGMA-F FACTOR RSBW"/>
    <property type="match status" value="1"/>
</dbReference>
<feature type="domain" description="Histidine kinase/HSP90-like ATPase" evidence="2">
    <location>
        <begin position="19"/>
        <end position="116"/>
    </location>
</feature>
<dbReference type="PANTHER" id="PTHR35526">
    <property type="entry name" value="ANTI-SIGMA-F FACTOR RSBW-RELATED"/>
    <property type="match status" value="1"/>
</dbReference>
<dbReference type="CDD" id="cd16936">
    <property type="entry name" value="HATPase_RsbW-like"/>
    <property type="match status" value="1"/>
</dbReference>
<evidence type="ECO:0000259" key="2">
    <source>
        <dbReference type="Pfam" id="PF13581"/>
    </source>
</evidence>
<evidence type="ECO:0000256" key="1">
    <source>
        <dbReference type="ARBA" id="ARBA00022527"/>
    </source>
</evidence>
<dbReference type="STRING" id="1193682.BJP25_10275"/>
<reference evidence="3 4" key="1">
    <citation type="submission" date="2016-10" db="EMBL/GenBank/DDBJ databases">
        <title>The Draft Genome Sequence of Actinokineospora bangkokensis 44EHWT reveals the biosynthetic pathway of antifungal compounds Thailandins with unusual extender unit butylmalonyl-CoA.</title>
        <authorList>
            <person name="Greule A."/>
            <person name="Intra B."/>
            <person name="Flemming S."/>
            <person name="Rommel M.G."/>
            <person name="Panbangred W."/>
            <person name="Bechthold A."/>
        </authorList>
    </citation>
    <scope>NUCLEOTIDE SEQUENCE [LARGE SCALE GENOMIC DNA]</scope>
    <source>
        <strain evidence="3 4">44EHW</strain>
    </source>
</reference>
<dbReference type="InterPro" id="IPR050267">
    <property type="entry name" value="Anti-sigma-factor_SerPK"/>
</dbReference>
<dbReference type="InterPro" id="IPR003594">
    <property type="entry name" value="HATPase_dom"/>
</dbReference>
<dbReference type="SUPFAM" id="SSF55874">
    <property type="entry name" value="ATPase domain of HSP90 chaperone/DNA topoisomerase II/histidine kinase"/>
    <property type="match status" value="1"/>
</dbReference>
<dbReference type="Proteomes" id="UP000186040">
    <property type="component" value="Unassembled WGS sequence"/>
</dbReference>
<dbReference type="Gene3D" id="3.30.565.10">
    <property type="entry name" value="Histidine kinase-like ATPase, C-terminal domain"/>
    <property type="match status" value="1"/>
</dbReference>
<dbReference type="InterPro" id="IPR036890">
    <property type="entry name" value="HATPase_C_sf"/>
</dbReference>
<dbReference type="EMBL" id="MKQR01000007">
    <property type="protein sequence ID" value="OLR94696.1"/>
    <property type="molecule type" value="Genomic_DNA"/>
</dbReference>
<dbReference type="Pfam" id="PF13581">
    <property type="entry name" value="HATPase_c_2"/>
    <property type="match status" value="1"/>
</dbReference>
<comment type="caution">
    <text evidence="3">The sequence shown here is derived from an EMBL/GenBank/DDBJ whole genome shotgun (WGS) entry which is preliminary data.</text>
</comment>
<dbReference type="GO" id="GO:0004674">
    <property type="term" value="F:protein serine/threonine kinase activity"/>
    <property type="evidence" value="ECO:0007669"/>
    <property type="project" value="UniProtKB-KW"/>
</dbReference>